<keyword evidence="3" id="KW-1185">Reference proteome</keyword>
<dbReference type="Pfam" id="PF05437">
    <property type="entry name" value="AzlD"/>
    <property type="match status" value="1"/>
</dbReference>
<dbReference type="STRING" id="1508389.SAMN05444003_1888"/>
<keyword evidence="1" id="KW-1133">Transmembrane helix</keyword>
<dbReference type="OrthoDB" id="6119856at2"/>
<keyword evidence="1" id="KW-0812">Transmembrane</keyword>
<gene>
    <name evidence="2" type="ORF">SAMN05444003_1888</name>
</gene>
<evidence type="ECO:0000256" key="1">
    <source>
        <dbReference type="SAM" id="Phobius"/>
    </source>
</evidence>
<organism evidence="2 3">
    <name type="scientific">Cognatiyoonia sediminum</name>
    <dbReference type="NCBI Taxonomy" id="1508389"/>
    <lineage>
        <taxon>Bacteria</taxon>
        <taxon>Pseudomonadati</taxon>
        <taxon>Pseudomonadota</taxon>
        <taxon>Alphaproteobacteria</taxon>
        <taxon>Rhodobacterales</taxon>
        <taxon>Paracoccaceae</taxon>
        <taxon>Cognatiyoonia</taxon>
    </lineage>
</organism>
<keyword evidence="1" id="KW-0472">Membrane</keyword>
<protein>
    <submittedName>
        <fullName evidence="2">Branched-chain amino acid transport protein</fullName>
    </submittedName>
</protein>
<dbReference type="EMBL" id="FQXB01000002">
    <property type="protein sequence ID" value="SHH06097.1"/>
    <property type="molecule type" value="Genomic_DNA"/>
</dbReference>
<reference evidence="2 3" key="1">
    <citation type="submission" date="2016-11" db="EMBL/GenBank/DDBJ databases">
        <authorList>
            <person name="Jaros S."/>
            <person name="Januszkiewicz K."/>
            <person name="Wedrychowicz H."/>
        </authorList>
    </citation>
    <scope>NUCLEOTIDE SEQUENCE [LARGE SCALE GENOMIC DNA]</scope>
    <source>
        <strain evidence="2 3">DSM 28715</strain>
    </source>
</reference>
<dbReference type="Proteomes" id="UP000184074">
    <property type="component" value="Unassembled WGS sequence"/>
</dbReference>
<feature type="transmembrane region" description="Helical" evidence="1">
    <location>
        <begin position="91"/>
        <end position="109"/>
    </location>
</feature>
<sequence>MSYSNTEIWIIIAVLAVCTYLIRFSFLGLIGDRAMPPLVMRLLRYTPVAVLPGMVAPLVLWPMATDGVFDPARAIAAFCALGGAYMGRNPLWGMVAGGIALYAGLFLTGQL</sequence>
<feature type="transmembrane region" description="Helical" evidence="1">
    <location>
        <begin position="6"/>
        <end position="30"/>
    </location>
</feature>
<dbReference type="RefSeq" id="WP_072900674.1">
    <property type="nucleotide sequence ID" value="NZ_FQXB01000002.1"/>
</dbReference>
<dbReference type="InterPro" id="IPR008407">
    <property type="entry name" value="Brnchd-chn_aa_trnsp_AzlD"/>
</dbReference>
<accession>A0A1M5PVM4</accession>
<proteinExistence type="predicted"/>
<evidence type="ECO:0000313" key="2">
    <source>
        <dbReference type="EMBL" id="SHH06097.1"/>
    </source>
</evidence>
<dbReference type="AlphaFoldDB" id="A0A1M5PVM4"/>
<feature type="transmembrane region" description="Helical" evidence="1">
    <location>
        <begin position="42"/>
        <end position="64"/>
    </location>
</feature>
<evidence type="ECO:0000313" key="3">
    <source>
        <dbReference type="Proteomes" id="UP000184074"/>
    </source>
</evidence>
<name>A0A1M5PVM4_9RHOB</name>